<evidence type="ECO:0000256" key="1">
    <source>
        <dbReference type="ARBA" id="ARBA00023235"/>
    </source>
</evidence>
<keyword evidence="1" id="KW-0413">Isomerase</keyword>
<dbReference type="GO" id="GO:0016853">
    <property type="term" value="F:isomerase activity"/>
    <property type="evidence" value="ECO:0007669"/>
    <property type="project" value="UniProtKB-KW"/>
</dbReference>
<dbReference type="EMBL" id="CP011266">
    <property type="protein sequence ID" value="ALT68674.1"/>
    <property type="molecule type" value="Genomic_DNA"/>
</dbReference>
<dbReference type="AlphaFoldDB" id="A0A0U2V2E3"/>
<dbReference type="RefSeq" id="WP_058738979.1">
    <property type="nucleotide sequence ID" value="NZ_CP011266.1"/>
</dbReference>
<sequence>MPVISFDIGELTKEQKEILAKEFSESASRVTGLPIEMIYVLFNERKFDNVGVGGVLLSNQE</sequence>
<evidence type="ECO:0000313" key="4">
    <source>
        <dbReference type="Proteomes" id="UP000067738"/>
    </source>
</evidence>
<evidence type="ECO:0000259" key="2">
    <source>
        <dbReference type="Pfam" id="PF01361"/>
    </source>
</evidence>
<evidence type="ECO:0000313" key="3">
    <source>
        <dbReference type="EMBL" id="ALT68674.1"/>
    </source>
</evidence>
<feature type="domain" description="4-oxalocrotonate tautomerase-like" evidence="2">
    <location>
        <begin position="2"/>
        <end position="58"/>
    </location>
</feature>
<accession>A0A0U2V2E3</accession>
<reference evidence="3 4" key="1">
    <citation type="submission" date="2015-04" db="EMBL/GenBank/DDBJ databases">
        <title>The complete genome sequence of the rumen methanogen Methanobrevibacter millerae SM9.</title>
        <authorList>
            <person name="Leahy S.C."/>
            <person name="Kelly W.J."/>
            <person name="Pacheco D.M."/>
            <person name="Li D."/>
            <person name="Altermann E."/>
            <person name="Attwood G.T."/>
        </authorList>
    </citation>
    <scope>NUCLEOTIDE SEQUENCE [LARGE SCALE GENOMIC DNA]</scope>
    <source>
        <strain evidence="3 4">SM9</strain>
    </source>
</reference>
<dbReference type="InterPro" id="IPR004370">
    <property type="entry name" value="4-OT-like_dom"/>
</dbReference>
<dbReference type="InterPro" id="IPR014347">
    <property type="entry name" value="Tautomerase/MIF_sf"/>
</dbReference>
<dbReference type="NCBIfam" id="NF041920">
    <property type="entry name" value="DmpI"/>
    <property type="match status" value="1"/>
</dbReference>
<dbReference type="PATRIC" id="fig|230361.4.peg.911"/>
<dbReference type="GeneID" id="26735854"/>
<keyword evidence="4" id="KW-1185">Reference proteome</keyword>
<dbReference type="SUPFAM" id="SSF55331">
    <property type="entry name" value="Tautomerase/MIF"/>
    <property type="match status" value="1"/>
</dbReference>
<gene>
    <name evidence="3" type="primary">dmpI2</name>
    <name evidence="3" type="ORF">sm9_0884</name>
</gene>
<name>A0A0U2V2E3_9EURY</name>
<dbReference type="Proteomes" id="UP000067738">
    <property type="component" value="Chromosome"/>
</dbReference>
<dbReference type="Pfam" id="PF01361">
    <property type="entry name" value="Tautomerase"/>
    <property type="match status" value="1"/>
</dbReference>
<dbReference type="KEGG" id="mmil:sm9_0884"/>
<dbReference type="Gene3D" id="3.30.429.10">
    <property type="entry name" value="Macrophage Migration Inhibitory Factor"/>
    <property type="match status" value="1"/>
</dbReference>
<dbReference type="OrthoDB" id="358896at2157"/>
<proteinExistence type="predicted"/>
<protein>
    <submittedName>
        <fullName evidence="3">4-oxalocrotonate tautomerase family enzyme DmpI2</fullName>
    </submittedName>
</protein>
<organism evidence="3 4">
    <name type="scientific">Methanobrevibacter millerae</name>
    <dbReference type="NCBI Taxonomy" id="230361"/>
    <lineage>
        <taxon>Archaea</taxon>
        <taxon>Methanobacteriati</taxon>
        <taxon>Methanobacteriota</taxon>
        <taxon>Methanomada group</taxon>
        <taxon>Methanobacteria</taxon>
        <taxon>Methanobacteriales</taxon>
        <taxon>Methanobacteriaceae</taxon>
        <taxon>Methanobrevibacter</taxon>
    </lineage>
</organism>